<dbReference type="EMBL" id="AP022577">
    <property type="protein sequence ID" value="BBX82246.1"/>
    <property type="molecule type" value="Genomic_DNA"/>
</dbReference>
<accession>A0ABM7I6S6</accession>
<keyword evidence="2" id="KW-1185">Reference proteome</keyword>
<proteinExistence type="predicted"/>
<protein>
    <submittedName>
        <fullName evidence="1">Uncharacterized protein</fullName>
    </submittedName>
</protein>
<evidence type="ECO:0000313" key="1">
    <source>
        <dbReference type="EMBL" id="BBX82246.1"/>
    </source>
</evidence>
<gene>
    <name evidence="1" type="ORF">MAUB_01190</name>
</gene>
<organism evidence="1 2">
    <name type="scientific">Mycolicibacterium aubagnense</name>
    <dbReference type="NCBI Taxonomy" id="319707"/>
    <lineage>
        <taxon>Bacteria</taxon>
        <taxon>Bacillati</taxon>
        <taxon>Actinomycetota</taxon>
        <taxon>Actinomycetes</taxon>
        <taxon>Mycobacteriales</taxon>
        <taxon>Mycobacteriaceae</taxon>
        <taxon>Mycolicibacterium</taxon>
    </lineage>
</organism>
<evidence type="ECO:0000313" key="2">
    <source>
        <dbReference type="Proteomes" id="UP000465609"/>
    </source>
</evidence>
<dbReference type="Proteomes" id="UP000465609">
    <property type="component" value="Chromosome"/>
</dbReference>
<sequence>MTLAGLVTLSGEIQYANHPRFRHRLPVTVWSVAPEKCVRNIQFDLACLFLPAATDKQRVTDPGLATECHAGEGVSPGGAAFRRGYSSACAGRGVAGSS</sequence>
<name>A0ABM7I6S6_9MYCO</name>
<reference evidence="1 2" key="1">
    <citation type="journal article" date="2019" name="Emerg. Microbes Infect.">
        <title>Comprehensive subspecies identification of 175 nontuberculous mycobacteria species based on 7547 genomic profiles.</title>
        <authorList>
            <person name="Matsumoto Y."/>
            <person name="Kinjo T."/>
            <person name="Motooka D."/>
            <person name="Nabeya D."/>
            <person name="Jung N."/>
            <person name="Uechi K."/>
            <person name="Horii T."/>
            <person name="Iida T."/>
            <person name="Fujita J."/>
            <person name="Nakamura S."/>
        </authorList>
    </citation>
    <scope>NUCLEOTIDE SEQUENCE [LARGE SCALE GENOMIC DNA]</scope>
    <source>
        <strain evidence="1 2">JCM 15296</strain>
    </source>
</reference>